<dbReference type="PANTHER" id="PTHR35535">
    <property type="entry name" value="HEAT SHOCK PROTEIN HSLJ"/>
    <property type="match status" value="1"/>
</dbReference>
<sequence>MSAYRRIFRLSAVLSLVATAALTGCSSHEAAAESDPSSLVGKTFLSTDVTGSAIPGGGPLEISFPQPGRIAATAGCNRHMGEVTFAGSTMTPGQLASTMMACPGPAEQADAWLADFLSGPLTWSTPNATTLTLSRGEGDDRRAVTLTERANTALTGTTWTVTSIVTAQAVESSRAIEESAPNLRISDDGTVAGFTGCNNFHGSAQVSGDKITFTGVGATKMACEPEISRVERAVLDTLRGAVTYRVDGAELALTNDADAEVGLRLRAN</sequence>
<name>A0ABV6HCA7_9ACTN</name>
<feature type="domain" description="DUF306" evidence="2">
    <location>
        <begin position="37"/>
        <end position="140"/>
    </location>
</feature>
<dbReference type="PANTHER" id="PTHR35535:SF2">
    <property type="entry name" value="DUF306 DOMAIN-CONTAINING PROTEIN"/>
    <property type="match status" value="1"/>
</dbReference>
<accession>A0ABV6HCA7</accession>
<keyword evidence="4" id="KW-1185">Reference proteome</keyword>
<evidence type="ECO:0000256" key="1">
    <source>
        <dbReference type="SAM" id="SignalP"/>
    </source>
</evidence>
<reference evidence="3 4" key="1">
    <citation type="submission" date="2024-09" db="EMBL/GenBank/DDBJ databases">
        <authorList>
            <person name="Sun Q."/>
            <person name="Mori K."/>
        </authorList>
    </citation>
    <scope>NUCLEOTIDE SEQUENCE [LARGE SCALE GENOMIC DNA]</scope>
    <source>
        <strain evidence="3 4">CCM 7957</strain>
    </source>
</reference>
<dbReference type="Proteomes" id="UP001589783">
    <property type="component" value="Unassembled WGS sequence"/>
</dbReference>
<evidence type="ECO:0000313" key="3">
    <source>
        <dbReference type="EMBL" id="MFC0315583.1"/>
    </source>
</evidence>
<dbReference type="Gene3D" id="2.40.128.270">
    <property type="match status" value="2"/>
</dbReference>
<organism evidence="3 4">
    <name type="scientific">Gordonia phosphorivorans</name>
    <dbReference type="NCBI Taxonomy" id="1056982"/>
    <lineage>
        <taxon>Bacteria</taxon>
        <taxon>Bacillati</taxon>
        <taxon>Actinomycetota</taxon>
        <taxon>Actinomycetes</taxon>
        <taxon>Mycobacteriales</taxon>
        <taxon>Gordoniaceae</taxon>
        <taxon>Gordonia</taxon>
    </lineage>
</organism>
<keyword evidence="1" id="KW-0732">Signal</keyword>
<comment type="caution">
    <text evidence="3">The sequence shown here is derived from an EMBL/GenBank/DDBJ whole genome shotgun (WGS) entry which is preliminary data.</text>
</comment>
<proteinExistence type="predicted"/>
<dbReference type="PROSITE" id="PS51257">
    <property type="entry name" value="PROKAR_LIPOPROTEIN"/>
    <property type="match status" value="1"/>
</dbReference>
<evidence type="ECO:0000313" key="4">
    <source>
        <dbReference type="Proteomes" id="UP001589783"/>
    </source>
</evidence>
<dbReference type="RefSeq" id="WP_382364400.1">
    <property type="nucleotide sequence ID" value="NZ_JBHLWV010000020.1"/>
</dbReference>
<feature type="chain" id="PRO_5046123073" evidence="1">
    <location>
        <begin position="21"/>
        <end position="268"/>
    </location>
</feature>
<feature type="domain" description="DUF306" evidence="2">
    <location>
        <begin position="153"/>
        <end position="260"/>
    </location>
</feature>
<dbReference type="InterPro" id="IPR038670">
    <property type="entry name" value="HslJ-like_sf"/>
</dbReference>
<dbReference type="Pfam" id="PF03724">
    <property type="entry name" value="META"/>
    <property type="match status" value="2"/>
</dbReference>
<gene>
    <name evidence="3" type="ORF">ACFFJD_12070</name>
</gene>
<dbReference type="InterPro" id="IPR005184">
    <property type="entry name" value="DUF306_Meta_HslJ"/>
</dbReference>
<protein>
    <submittedName>
        <fullName evidence="3">META domain-containing protein</fullName>
    </submittedName>
</protein>
<feature type="signal peptide" evidence="1">
    <location>
        <begin position="1"/>
        <end position="20"/>
    </location>
</feature>
<dbReference type="InterPro" id="IPR053147">
    <property type="entry name" value="Hsp_HslJ-like"/>
</dbReference>
<evidence type="ECO:0000259" key="2">
    <source>
        <dbReference type="Pfam" id="PF03724"/>
    </source>
</evidence>
<dbReference type="EMBL" id="JBHLWV010000020">
    <property type="protein sequence ID" value="MFC0315583.1"/>
    <property type="molecule type" value="Genomic_DNA"/>
</dbReference>